<evidence type="ECO:0000313" key="2">
    <source>
        <dbReference type="Proteomes" id="UP001197247"/>
    </source>
</evidence>
<proteinExistence type="predicted"/>
<evidence type="ECO:0000313" key="1">
    <source>
        <dbReference type="EMBL" id="MBT0767331.1"/>
    </source>
</evidence>
<keyword evidence="2" id="KW-1185">Reference proteome</keyword>
<protein>
    <recommendedName>
        <fullName evidence="3">Immunity protein 51 of polymorphic toxin system</fullName>
    </recommendedName>
</protein>
<name>A0ABS5T8D9_9ACTN</name>
<dbReference type="Pfam" id="PF15595">
    <property type="entry name" value="Imm51"/>
    <property type="match status" value="1"/>
</dbReference>
<dbReference type="RefSeq" id="WP_214153202.1">
    <property type="nucleotide sequence ID" value="NZ_JAHBAY010000001.1"/>
</dbReference>
<organism evidence="1 2">
    <name type="scientific">Kineosporia corallincola</name>
    <dbReference type="NCBI Taxonomy" id="2835133"/>
    <lineage>
        <taxon>Bacteria</taxon>
        <taxon>Bacillati</taxon>
        <taxon>Actinomycetota</taxon>
        <taxon>Actinomycetes</taxon>
        <taxon>Kineosporiales</taxon>
        <taxon>Kineosporiaceae</taxon>
        <taxon>Kineosporia</taxon>
    </lineage>
</organism>
<comment type="caution">
    <text evidence="1">The sequence shown here is derived from an EMBL/GenBank/DDBJ whole genome shotgun (WGS) entry which is preliminary data.</text>
</comment>
<accession>A0ABS5T8D9</accession>
<dbReference type="Proteomes" id="UP001197247">
    <property type="component" value="Unassembled WGS sequence"/>
</dbReference>
<dbReference type="EMBL" id="JAHBAY010000001">
    <property type="protein sequence ID" value="MBT0767331.1"/>
    <property type="molecule type" value="Genomic_DNA"/>
</dbReference>
<sequence>MQPLKLVETTPGHYSLLLTAGDTPSDTAVDEAGHEPNGYFWEGMAEWLIRTRVPELDGRLKFDPEGGMFCAYGTDREALAALGSVMAEVVNAPERIGALIATAEEAGVVFDD</sequence>
<evidence type="ECO:0008006" key="3">
    <source>
        <dbReference type="Google" id="ProtNLM"/>
    </source>
</evidence>
<reference evidence="1 2" key="1">
    <citation type="submission" date="2021-05" db="EMBL/GenBank/DDBJ databases">
        <title>Kineosporia and Streptomyces sp. nov. two new marine actinobacteria isolated from Coral.</title>
        <authorList>
            <person name="Buangrab K."/>
            <person name="Sutthacheep M."/>
            <person name="Yeemin T."/>
            <person name="Harunari E."/>
            <person name="Igarashi Y."/>
            <person name="Kanchanasin P."/>
            <person name="Tanasupawat S."/>
            <person name="Phongsopitanun W."/>
        </authorList>
    </citation>
    <scope>NUCLEOTIDE SEQUENCE [LARGE SCALE GENOMIC DNA]</scope>
    <source>
        <strain evidence="1 2">J2-2</strain>
    </source>
</reference>
<gene>
    <name evidence="1" type="ORF">KIH74_00245</name>
</gene>
<dbReference type="InterPro" id="IPR028956">
    <property type="entry name" value="Imm51"/>
</dbReference>